<evidence type="ECO:0000256" key="1">
    <source>
        <dbReference type="ARBA" id="ARBA00004370"/>
    </source>
</evidence>
<gene>
    <name evidence="8" type="ORF">P167DRAFT_529255</name>
</gene>
<feature type="region of interest" description="Disordered" evidence="5">
    <location>
        <begin position="283"/>
        <end position="303"/>
    </location>
</feature>
<dbReference type="Pfam" id="PF04116">
    <property type="entry name" value="FA_hydroxylase"/>
    <property type="match status" value="1"/>
</dbReference>
<keyword evidence="4 6" id="KW-0472">Membrane</keyword>
<dbReference type="InParanoid" id="A0A3N4KBU0"/>
<feature type="compositionally biased region" description="Basic residues" evidence="5">
    <location>
        <begin position="291"/>
        <end position="303"/>
    </location>
</feature>
<feature type="transmembrane region" description="Helical" evidence="6">
    <location>
        <begin position="207"/>
        <end position="227"/>
    </location>
</feature>
<evidence type="ECO:0000256" key="5">
    <source>
        <dbReference type="SAM" id="MobiDB-lite"/>
    </source>
</evidence>
<dbReference type="GO" id="GO:0016491">
    <property type="term" value="F:oxidoreductase activity"/>
    <property type="evidence" value="ECO:0007669"/>
    <property type="project" value="InterPro"/>
</dbReference>
<dbReference type="Proteomes" id="UP000277580">
    <property type="component" value="Unassembled WGS sequence"/>
</dbReference>
<dbReference type="OrthoDB" id="408954at2759"/>
<feature type="domain" description="Fatty acid hydroxylase" evidence="7">
    <location>
        <begin position="147"/>
        <end position="279"/>
    </location>
</feature>
<evidence type="ECO:0000313" key="9">
    <source>
        <dbReference type="Proteomes" id="UP000277580"/>
    </source>
</evidence>
<feature type="transmembrane region" description="Helical" evidence="6">
    <location>
        <begin position="233"/>
        <end position="252"/>
    </location>
</feature>
<keyword evidence="2 6" id="KW-0812">Transmembrane</keyword>
<evidence type="ECO:0000256" key="6">
    <source>
        <dbReference type="SAM" id="Phobius"/>
    </source>
</evidence>
<name>A0A3N4KBU0_9PEZI</name>
<dbReference type="STRING" id="1392247.A0A3N4KBU0"/>
<organism evidence="8 9">
    <name type="scientific">Morchella conica CCBAS932</name>
    <dbReference type="NCBI Taxonomy" id="1392247"/>
    <lineage>
        <taxon>Eukaryota</taxon>
        <taxon>Fungi</taxon>
        <taxon>Dikarya</taxon>
        <taxon>Ascomycota</taxon>
        <taxon>Pezizomycotina</taxon>
        <taxon>Pezizomycetes</taxon>
        <taxon>Pezizales</taxon>
        <taxon>Morchellaceae</taxon>
        <taxon>Morchella</taxon>
    </lineage>
</organism>
<accession>A0A3N4KBU0</accession>
<dbReference type="AlphaFoldDB" id="A0A3N4KBU0"/>
<keyword evidence="3 6" id="KW-1133">Transmembrane helix</keyword>
<protein>
    <submittedName>
        <fullName evidence="8">Sterol desaturase family</fullName>
    </submittedName>
</protein>
<evidence type="ECO:0000259" key="7">
    <source>
        <dbReference type="Pfam" id="PF04116"/>
    </source>
</evidence>
<dbReference type="InterPro" id="IPR006694">
    <property type="entry name" value="Fatty_acid_hydroxylase"/>
</dbReference>
<keyword evidence="9" id="KW-1185">Reference proteome</keyword>
<evidence type="ECO:0000256" key="3">
    <source>
        <dbReference type="ARBA" id="ARBA00022989"/>
    </source>
</evidence>
<feature type="transmembrane region" description="Helical" evidence="6">
    <location>
        <begin position="98"/>
        <end position="121"/>
    </location>
</feature>
<dbReference type="GO" id="GO:0008610">
    <property type="term" value="P:lipid biosynthetic process"/>
    <property type="evidence" value="ECO:0007669"/>
    <property type="project" value="InterPro"/>
</dbReference>
<evidence type="ECO:0000313" key="8">
    <source>
        <dbReference type="EMBL" id="RPB07953.1"/>
    </source>
</evidence>
<dbReference type="PANTHER" id="PTHR11863">
    <property type="entry name" value="STEROL DESATURASE"/>
    <property type="match status" value="1"/>
</dbReference>
<reference evidence="8 9" key="1">
    <citation type="journal article" date="2018" name="Nat. Ecol. Evol.">
        <title>Pezizomycetes genomes reveal the molecular basis of ectomycorrhizal truffle lifestyle.</title>
        <authorList>
            <person name="Murat C."/>
            <person name="Payen T."/>
            <person name="Noel B."/>
            <person name="Kuo A."/>
            <person name="Morin E."/>
            <person name="Chen J."/>
            <person name="Kohler A."/>
            <person name="Krizsan K."/>
            <person name="Balestrini R."/>
            <person name="Da Silva C."/>
            <person name="Montanini B."/>
            <person name="Hainaut M."/>
            <person name="Levati E."/>
            <person name="Barry K.W."/>
            <person name="Belfiori B."/>
            <person name="Cichocki N."/>
            <person name="Clum A."/>
            <person name="Dockter R.B."/>
            <person name="Fauchery L."/>
            <person name="Guy J."/>
            <person name="Iotti M."/>
            <person name="Le Tacon F."/>
            <person name="Lindquist E.A."/>
            <person name="Lipzen A."/>
            <person name="Malagnac F."/>
            <person name="Mello A."/>
            <person name="Molinier V."/>
            <person name="Miyauchi S."/>
            <person name="Poulain J."/>
            <person name="Riccioni C."/>
            <person name="Rubini A."/>
            <person name="Sitrit Y."/>
            <person name="Splivallo R."/>
            <person name="Traeger S."/>
            <person name="Wang M."/>
            <person name="Zifcakova L."/>
            <person name="Wipf D."/>
            <person name="Zambonelli A."/>
            <person name="Paolocci F."/>
            <person name="Nowrousian M."/>
            <person name="Ottonello S."/>
            <person name="Baldrian P."/>
            <person name="Spatafora J.W."/>
            <person name="Henrissat B."/>
            <person name="Nagy L.G."/>
            <person name="Aury J.M."/>
            <person name="Wincker P."/>
            <person name="Grigoriev I.V."/>
            <person name="Bonfante P."/>
            <person name="Martin F.M."/>
        </authorList>
    </citation>
    <scope>NUCLEOTIDE SEQUENCE [LARGE SCALE GENOMIC DNA]</scope>
    <source>
        <strain evidence="8 9">CCBAS932</strain>
    </source>
</reference>
<sequence>MLEALLSLSGLTLLSTSVFTSWSTSLNLLFFYLTWSTLLLSQAPLKIEVLGTLAVRLIFFWIPSLLFLLFDTLLPSLSQDFKIRGAAALPNPRKSWKVVAWAMFNMLLGAGIQAAVETFLIDGIHWKSALRVSNALPMPGGVALDLLKAFLLREVLQYYIHRFVLHQGGELPQHLHMKWQHSVASPWAAVAHYDHPLPWLLWKFLPVYLPAVIFRFHILTYFLFLAVVSLEEAGAFSGYTALFFSALMSGAGRRVEKHFGSKGKGNFSTWGVMDWIHGTTLRSSASEGKARGRGSRSRSSRRE</sequence>
<dbReference type="EMBL" id="ML119171">
    <property type="protein sequence ID" value="RPB07953.1"/>
    <property type="molecule type" value="Genomic_DNA"/>
</dbReference>
<dbReference type="GO" id="GO:0016020">
    <property type="term" value="C:membrane"/>
    <property type="evidence" value="ECO:0007669"/>
    <property type="project" value="UniProtKB-SubCell"/>
</dbReference>
<dbReference type="GO" id="GO:0005506">
    <property type="term" value="F:iron ion binding"/>
    <property type="evidence" value="ECO:0007669"/>
    <property type="project" value="InterPro"/>
</dbReference>
<proteinExistence type="predicted"/>
<evidence type="ECO:0000256" key="2">
    <source>
        <dbReference type="ARBA" id="ARBA00022692"/>
    </source>
</evidence>
<feature type="transmembrane region" description="Helical" evidence="6">
    <location>
        <begin position="57"/>
        <end position="78"/>
    </location>
</feature>
<evidence type="ECO:0000256" key="4">
    <source>
        <dbReference type="ARBA" id="ARBA00023136"/>
    </source>
</evidence>
<dbReference type="InterPro" id="IPR050307">
    <property type="entry name" value="Sterol_Desaturase_Related"/>
</dbReference>
<comment type="subcellular location">
    <subcellularLocation>
        <location evidence="1">Membrane</location>
    </subcellularLocation>
</comment>